<evidence type="ECO:0000313" key="3">
    <source>
        <dbReference type="Proteomes" id="UP000184275"/>
    </source>
</evidence>
<keyword evidence="1" id="KW-0812">Transmembrane</keyword>
<proteinExistence type="predicted"/>
<keyword evidence="1" id="KW-1133">Transmembrane helix</keyword>
<dbReference type="Proteomes" id="UP000184275">
    <property type="component" value="Unassembled WGS sequence"/>
</dbReference>
<dbReference type="AlphaFoldDB" id="A0A1M6RKP1"/>
<feature type="transmembrane region" description="Helical" evidence="1">
    <location>
        <begin position="16"/>
        <end position="33"/>
    </location>
</feature>
<gene>
    <name evidence="2" type="ORF">SAMN05720469_10437</name>
</gene>
<dbReference type="RefSeq" id="WP_220386984.1">
    <property type="nucleotide sequence ID" value="NZ_FRAW01000004.1"/>
</dbReference>
<accession>A0A1M6RKP1</accession>
<evidence type="ECO:0000313" key="2">
    <source>
        <dbReference type="EMBL" id="SHK33004.1"/>
    </source>
</evidence>
<keyword evidence="1" id="KW-0472">Membrane</keyword>
<evidence type="ECO:0000256" key="1">
    <source>
        <dbReference type="SAM" id="Phobius"/>
    </source>
</evidence>
<sequence>MIDWLKRFGKKSKRNIFILFFLVLLVIFFAAFMRRILLEQYLKLGNAIALRYSLEMAGELDLISTLLDHGSYMAAIETEKGADEKELSEWVALFRKRMSLLLGEEILEPFIVYDSVVVSDAGIQKVQAELSNKWYKKVLAADGKKVFSKVYMDSVSQKLCLVIARKCDKKNTVIAFKVFVQNLTIYAFRPIYQ</sequence>
<reference evidence="3" key="1">
    <citation type="submission" date="2016-11" db="EMBL/GenBank/DDBJ databases">
        <authorList>
            <person name="Varghese N."/>
            <person name="Submissions S."/>
        </authorList>
    </citation>
    <scope>NUCLEOTIDE SEQUENCE [LARGE SCALE GENOMIC DNA]</scope>
    <source>
        <strain evidence="3">UWOS</strain>
    </source>
</reference>
<keyword evidence="3" id="KW-1185">Reference proteome</keyword>
<protein>
    <submittedName>
        <fullName evidence="2">Uncharacterized protein</fullName>
    </submittedName>
</protein>
<name>A0A1M6RKP1_9BACT</name>
<organism evidence="2 3">
    <name type="scientific">Fibrobacter intestinalis</name>
    <dbReference type="NCBI Taxonomy" id="28122"/>
    <lineage>
        <taxon>Bacteria</taxon>
        <taxon>Pseudomonadati</taxon>
        <taxon>Fibrobacterota</taxon>
        <taxon>Fibrobacteria</taxon>
        <taxon>Fibrobacterales</taxon>
        <taxon>Fibrobacteraceae</taxon>
        <taxon>Fibrobacter</taxon>
    </lineage>
</organism>
<dbReference type="EMBL" id="FRAW01000004">
    <property type="protein sequence ID" value="SHK33004.1"/>
    <property type="molecule type" value="Genomic_DNA"/>
</dbReference>